<dbReference type="eggNOG" id="ENOG502S8R3">
    <property type="taxonomic scope" value="Eukaryota"/>
</dbReference>
<dbReference type="PaxDb" id="353153-Q4DPY0"/>
<gene>
    <name evidence="2" type="ORF">Tc00.1047053507049.41</name>
</gene>
<dbReference type="OMA" id="GHFMKNF"/>
<feature type="compositionally biased region" description="Basic and acidic residues" evidence="1">
    <location>
        <begin position="57"/>
        <end position="75"/>
    </location>
</feature>
<feature type="compositionally biased region" description="Basic and acidic residues" evidence="1">
    <location>
        <begin position="95"/>
        <end position="118"/>
    </location>
</feature>
<name>Q4DPY0_TRYCC</name>
<accession>Q4DPY0</accession>
<dbReference type="InParanoid" id="Q4DPY0"/>
<evidence type="ECO:0000313" key="2">
    <source>
        <dbReference type="EMBL" id="EAN94584.1"/>
    </source>
</evidence>
<keyword evidence="3" id="KW-1185">Reference proteome</keyword>
<feature type="compositionally biased region" description="Acidic residues" evidence="1">
    <location>
        <begin position="80"/>
        <end position="94"/>
    </location>
</feature>
<dbReference type="RefSeq" id="XP_816435.1">
    <property type="nucleotide sequence ID" value="XM_811342.1"/>
</dbReference>
<dbReference type="GeneID" id="3548317"/>
<dbReference type="Proteomes" id="UP000002296">
    <property type="component" value="Unassembled WGS sequence"/>
</dbReference>
<protein>
    <submittedName>
        <fullName evidence="2">Uncharacterized protein</fullName>
    </submittedName>
</protein>
<organism evidence="2 3">
    <name type="scientific">Trypanosoma cruzi (strain CL Brener)</name>
    <dbReference type="NCBI Taxonomy" id="353153"/>
    <lineage>
        <taxon>Eukaryota</taxon>
        <taxon>Discoba</taxon>
        <taxon>Euglenozoa</taxon>
        <taxon>Kinetoplastea</taxon>
        <taxon>Metakinetoplastina</taxon>
        <taxon>Trypanosomatida</taxon>
        <taxon>Trypanosomatidae</taxon>
        <taxon>Trypanosoma</taxon>
        <taxon>Schizotrypanum</taxon>
    </lineage>
</organism>
<evidence type="ECO:0000313" key="3">
    <source>
        <dbReference type="Proteomes" id="UP000002296"/>
    </source>
</evidence>
<proteinExistence type="predicted"/>
<dbReference type="SMR" id="Q4DPY0"/>
<feature type="region of interest" description="Disordered" evidence="1">
    <location>
        <begin position="1"/>
        <end position="152"/>
    </location>
</feature>
<comment type="caution">
    <text evidence="2">The sequence shown here is derived from an EMBL/GenBank/DDBJ whole genome shotgun (WGS) entry which is preliminary data.</text>
</comment>
<reference evidence="2 3" key="1">
    <citation type="journal article" date="2005" name="Science">
        <title>The genome sequence of Trypanosoma cruzi, etiologic agent of Chagas disease.</title>
        <authorList>
            <person name="El-Sayed N.M."/>
            <person name="Myler P.J."/>
            <person name="Bartholomeu D.C."/>
            <person name="Nilsson D."/>
            <person name="Aggarwal G."/>
            <person name="Tran A.N."/>
            <person name="Ghedin E."/>
            <person name="Worthey E.A."/>
            <person name="Delcher A.L."/>
            <person name="Blandin G."/>
            <person name="Westenberger S.J."/>
            <person name="Caler E."/>
            <person name="Cerqueira G.C."/>
            <person name="Branche C."/>
            <person name="Haas B."/>
            <person name="Anupama A."/>
            <person name="Arner E."/>
            <person name="Aslund L."/>
            <person name="Attipoe P."/>
            <person name="Bontempi E."/>
            <person name="Bringaud F."/>
            <person name="Burton P."/>
            <person name="Cadag E."/>
            <person name="Campbell D.A."/>
            <person name="Carrington M."/>
            <person name="Crabtree J."/>
            <person name="Darban H."/>
            <person name="da Silveira J.F."/>
            <person name="de Jong P."/>
            <person name="Edwards K."/>
            <person name="Englund P.T."/>
            <person name="Fazelina G."/>
            <person name="Feldblyum T."/>
            <person name="Ferella M."/>
            <person name="Frasch A.C."/>
            <person name="Gull K."/>
            <person name="Horn D."/>
            <person name="Hou L."/>
            <person name="Huang Y."/>
            <person name="Kindlund E."/>
            <person name="Klingbeil M."/>
            <person name="Kluge S."/>
            <person name="Koo H."/>
            <person name="Lacerda D."/>
            <person name="Levin M.J."/>
            <person name="Lorenzi H."/>
            <person name="Louie T."/>
            <person name="Machado C.R."/>
            <person name="McCulloch R."/>
            <person name="McKenna A."/>
            <person name="Mizuno Y."/>
            <person name="Mottram J.C."/>
            <person name="Nelson S."/>
            <person name="Ochaya S."/>
            <person name="Osoegawa K."/>
            <person name="Pai G."/>
            <person name="Parsons M."/>
            <person name="Pentony M."/>
            <person name="Pettersson U."/>
            <person name="Pop M."/>
            <person name="Ramirez J.L."/>
            <person name="Rinta J."/>
            <person name="Robertson L."/>
            <person name="Salzberg S.L."/>
            <person name="Sanchez D.O."/>
            <person name="Seyler A."/>
            <person name="Sharma R."/>
            <person name="Shetty J."/>
            <person name="Simpson A.J."/>
            <person name="Sisk E."/>
            <person name="Tammi M.T."/>
            <person name="Tarleton R."/>
            <person name="Teixeira S."/>
            <person name="Van Aken S."/>
            <person name="Vogt C."/>
            <person name="Ward P.N."/>
            <person name="Wickstead B."/>
            <person name="Wortman J."/>
            <person name="White O."/>
            <person name="Fraser C.M."/>
            <person name="Stuart K.D."/>
            <person name="Andersson B."/>
        </authorList>
    </citation>
    <scope>NUCLEOTIDE SEQUENCE [LARGE SCALE GENOMIC DNA]</scope>
    <source>
        <strain evidence="2 3">CL Brener</strain>
    </source>
</reference>
<feature type="compositionally biased region" description="Basic and acidic residues" evidence="1">
    <location>
        <begin position="1"/>
        <end position="10"/>
    </location>
</feature>
<dbReference type="EMBL" id="AAHK01000267">
    <property type="protein sequence ID" value="EAN94584.1"/>
    <property type="molecule type" value="Genomic_DNA"/>
</dbReference>
<dbReference type="KEGG" id="tcr:507049.41"/>
<sequence length="207" mass="22891">MSRLVVHKESLPAQVGIKRRRAPAVAPASPIAVGREEDVGKKTFPATDDADGNTTDNNRREPVETDDGEAGRAHPVDSVSEGEEEESSEDEEMVELERERRRIEQLQQEKQRTKEEKTCGGSAAAAPPVQATRAGSSNNNNNGKSTTVGGVSSYNHDVLFRRREWREQNIVTAADGAKDSKKARWEAVHNSAQRSAAFRHFMKSHFK</sequence>
<evidence type="ECO:0000256" key="1">
    <source>
        <dbReference type="SAM" id="MobiDB-lite"/>
    </source>
</evidence>
<dbReference type="AlphaFoldDB" id="Q4DPY0"/>
<feature type="compositionally biased region" description="Low complexity" evidence="1">
    <location>
        <begin position="23"/>
        <end position="32"/>
    </location>
</feature>